<keyword evidence="2" id="KW-1185">Reference proteome</keyword>
<comment type="caution">
    <text evidence="1">The sequence shown here is derived from an EMBL/GenBank/DDBJ whole genome shotgun (WGS) entry which is preliminary data.</text>
</comment>
<dbReference type="AlphaFoldDB" id="A0AAV7X087"/>
<sequence length="125" mass="14952">MGMRHPPEEDLKSILLEMHFSLTTIDCKLDSLTRRLDDMKDHIDKYELCLTDNEQQISDVDDVQTLQVKDVEEIKCWPYTRLSVAPRVPFSLLEIDHRYLDHRRYDVLIYLTNLRHDVLHYIITP</sequence>
<gene>
    <name evidence="1" type="ORF">NDU88_005118</name>
</gene>
<dbReference type="EMBL" id="JANPWB010000001">
    <property type="protein sequence ID" value="KAJ1217524.1"/>
    <property type="molecule type" value="Genomic_DNA"/>
</dbReference>
<accession>A0AAV7X087</accession>
<organism evidence="1 2">
    <name type="scientific">Pleurodeles waltl</name>
    <name type="common">Iberian ribbed newt</name>
    <dbReference type="NCBI Taxonomy" id="8319"/>
    <lineage>
        <taxon>Eukaryota</taxon>
        <taxon>Metazoa</taxon>
        <taxon>Chordata</taxon>
        <taxon>Craniata</taxon>
        <taxon>Vertebrata</taxon>
        <taxon>Euteleostomi</taxon>
        <taxon>Amphibia</taxon>
        <taxon>Batrachia</taxon>
        <taxon>Caudata</taxon>
        <taxon>Salamandroidea</taxon>
        <taxon>Salamandridae</taxon>
        <taxon>Pleurodelinae</taxon>
        <taxon>Pleurodeles</taxon>
    </lineage>
</organism>
<name>A0AAV7X087_PLEWA</name>
<proteinExistence type="predicted"/>
<evidence type="ECO:0000313" key="1">
    <source>
        <dbReference type="EMBL" id="KAJ1217524.1"/>
    </source>
</evidence>
<dbReference type="Proteomes" id="UP001066276">
    <property type="component" value="Chromosome 1_1"/>
</dbReference>
<reference evidence="1" key="1">
    <citation type="journal article" date="2022" name="bioRxiv">
        <title>Sequencing and chromosome-scale assembly of the giantPleurodeles waltlgenome.</title>
        <authorList>
            <person name="Brown T."/>
            <person name="Elewa A."/>
            <person name="Iarovenko S."/>
            <person name="Subramanian E."/>
            <person name="Araus A.J."/>
            <person name="Petzold A."/>
            <person name="Susuki M."/>
            <person name="Suzuki K.-i.T."/>
            <person name="Hayashi T."/>
            <person name="Toyoda A."/>
            <person name="Oliveira C."/>
            <person name="Osipova E."/>
            <person name="Leigh N.D."/>
            <person name="Simon A."/>
            <person name="Yun M.H."/>
        </authorList>
    </citation>
    <scope>NUCLEOTIDE SEQUENCE</scope>
    <source>
        <strain evidence="1">20211129_DDA</strain>
        <tissue evidence="1">Liver</tissue>
    </source>
</reference>
<protein>
    <submittedName>
        <fullName evidence="1">Uncharacterized protein</fullName>
    </submittedName>
</protein>
<evidence type="ECO:0000313" key="2">
    <source>
        <dbReference type="Proteomes" id="UP001066276"/>
    </source>
</evidence>